<dbReference type="HOGENOM" id="CLU_136124_0_0_11"/>
<evidence type="ECO:0000313" key="2">
    <source>
        <dbReference type="EMBL" id="KDN84386.1"/>
    </source>
</evidence>
<accession>A0A066Z206</accession>
<dbReference type="Proteomes" id="UP000027178">
    <property type="component" value="Unassembled WGS sequence"/>
</dbReference>
<dbReference type="PATRIC" id="fig|1348663.4.peg.4028"/>
<feature type="region of interest" description="Disordered" evidence="1">
    <location>
        <begin position="1"/>
        <end position="22"/>
    </location>
</feature>
<reference evidence="2 3" key="1">
    <citation type="submission" date="2014-05" db="EMBL/GenBank/DDBJ databases">
        <title>Draft Genome Sequence of Kitasatospora cheerisanensis KCTC 2395.</title>
        <authorList>
            <person name="Nam D.H."/>
        </authorList>
    </citation>
    <scope>NUCLEOTIDE SEQUENCE [LARGE SCALE GENOMIC DNA]</scope>
    <source>
        <strain evidence="2 3">KCTC 2395</strain>
    </source>
</reference>
<dbReference type="Pfam" id="PF25673">
    <property type="entry name" value="Terminase_7"/>
    <property type="match status" value="1"/>
</dbReference>
<dbReference type="EMBL" id="JNBY01000093">
    <property type="protein sequence ID" value="KDN84386.1"/>
    <property type="molecule type" value="Genomic_DNA"/>
</dbReference>
<feature type="region of interest" description="Disordered" evidence="1">
    <location>
        <begin position="127"/>
        <end position="166"/>
    </location>
</feature>
<organism evidence="2 3">
    <name type="scientific">Kitasatospora cheerisanensis KCTC 2395</name>
    <dbReference type="NCBI Taxonomy" id="1348663"/>
    <lineage>
        <taxon>Bacteria</taxon>
        <taxon>Bacillati</taxon>
        <taxon>Actinomycetota</taxon>
        <taxon>Actinomycetes</taxon>
        <taxon>Kitasatosporales</taxon>
        <taxon>Streptomycetaceae</taxon>
        <taxon>Kitasatospora</taxon>
    </lineage>
</organism>
<sequence length="166" mass="18248">MAGTGPAPKDPSRRARRNKDQAAQTILRFEQAEAPELPDFRINAGEDGLVEFVWPERTREWWDTWRASPQAEHFSSTDWEFLLDTALIHAKVWSGDASAAPELRLRVAKFGATMEDRARLRMQFAQADQADAGRGSSGAQAARERYGNLRVLPSSGDGKGPAAGGP</sequence>
<proteinExistence type="predicted"/>
<comment type="caution">
    <text evidence="2">The sequence shown here is derived from an EMBL/GenBank/DDBJ whole genome shotgun (WGS) entry which is preliminary data.</text>
</comment>
<feature type="compositionally biased region" description="Low complexity" evidence="1">
    <location>
        <begin position="127"/>
        <end position="141"/>
    </location>
</feature>
<dbReference type="InterPro" id="IPR057972">
    <property type="entry name" value="Terminase_7"/>
</dbReference>
<name>A0A066Z206_9ACTN</name>
<feature type="compositionally biased region" description="Gly residues" evidence="1">
    <location>
        <begin position="157"/>
        <end position="166"/>
    </location>
</feature>
<dbReference type="OrthoDB" id="3233083at2"/>
<dbReference type="AlphaFoldDB" id="A0A066Z206"/>
<protein>
    <recommendedName>
        <fullName evidence="4">Terminase small subunit</fullName>
    </recommendedName>
</protein>
<evidence type="ECO:0008006" key="4">
    <source>
        <dbReference type="Google" id="ProtNLM"/>
    </source>
</evidence>
<keyword evidence="3" id="KW-1185">Reference proteome</keyword>
<dbReference type="RefSeq" id="WP_035864708.1">
    <property type="nucleotide sequence ID" value="NZ_KK853997.1"/>
</dbReference>
<evidence type="ECO:0000313" key="3">
    <source>
        <dbReference type="Proteomes" id="UP000027178"/>
    </source>
</evidence>
<dbReference type="eggNOG" id="ENOG5033D9D">
    <property type="taxonomic scope" value="Bacteria"/>
</dbReference>
<gene>
    <name evidence="2" type="ORF">KCH_41770</name>
</gene>
<evidence type="ECO:0000256" key="1">
    <source>
        <dbReference type="SAM" id="MobiDB-lite"/>
    </source>
</evidence>